<accession>A0A0R2K4K8</accession>
<evidence type="ECO:0000313" key="11">
    <source>
        <dbReference type="Proteomes" id="UP000051491"/>
    </source>
</evidence>
<evidence type="ECO:0000256" key="2">
    <source>
        <dbReference type="ARBA" id="ARBA00009298"/>
    </source>
</evidence>
<dbReference type="Proteomes" id="UP000051491">
    <property type="component" value="Unassembled WGS sequence"/>
</dbReference>
<feature type="transmembrane region" description="Helical" evidence="7">
    <location>
        <begin position="71"/>
        <end position="89"/>
    </location>
</feature>
<keyword evidence="6 7" id="KW-0472">Membrane</keyword>
<evidence type="ECO:0000313" key="10">
    <source>
        <dbReference type="EMBL" id="KRN81044.1"/>
    </source>
</evidence>
<dbReference type="Proteomes" id="UP000707535">
    <property type="component" value="Unassembled WGS sequence"/>
</dbReference>
<evidence type="ECO:0000256" key="3">
    <source>
        <dbReference type="ARBA" id="ARBA00022475"/>
    </source>
</evidence>
<dbReference type="PRINTS" id="PR01837">
    <property type="entry name" value="MGTCSAPBPROT"/>
</dbReference>
<organism evidence="10 11">
    <name type="scientific">Ligilactobacillus acidipiscis</name>
    <dbReference type="NCBI Taxonomy" id="89059"/>
    <lineage>
        <taxon>Bacteria</taxon>
        <taxon>Bacillati</taxon>
        <taxon>Bacillota</taxon>
        <taxon>Bacilli</taxon>
        <taxon>Lactobacillales</taxon>
        <taxon>Lactobacillaceae</taxon>
        <taxon>Ligilactobacillus</taxon>
    </lineage>
</organism>
<comment type="similarity">
    <text evidence="2">Belongs to the MgtC/SapB family.</text>
</comment>
<proteinExistence type="inferred from homology"/>
<evidence type="ECO:0000256" key="7">
    <source>
        <dbReference type="SAM" id="Phobius"/>
    </source>
</evidence>
<name>A0A0R2K4K8_9LACO</name>
<dbReference type="GO" id="GO:0005886">
    <property type="term" value="C:plasma membrane"/>
    <property type="evidence" value="ECO:0007669"/>
    <property type="project" value="UniProtKB-SubCell"/>
</dbReference>
<reference evidence="9" key="2">
    <citation type="journal article" date="2021" name="PeerJ">
        <title>Extensive microbial diversity within the chicken gut microbiome revealed by metagenomics and culture.</title>
        <authorList>
            <person name="Gilroy R."/>
            <person name="Ravi A."/>
            <person name="Getino M."/>
            <person name="Pursley I."/>
            <person name="Horton D.L."/>
            <person name="Alikhan N.F."/>
            <person name="Baker D."/>
            <person name="Gharbi K."/>
            <person name="Hall N."/>
            <person name="Watson M."/>
            <person name="Adriaenssens E.M."/>
            <person name="Foster-Nyarko E."/>
            <person name="Jarju S."/>
            <person name="Secka A."/>
            <person name="Antonio M."/>
            <person name="Oren A."/>
            <person name="Chaudhuri R.R."/>
            <person name="La Ragione R."/>
            <person name="Hildebrand F."/>
            <person name="Pallen M.J."/>
        </authorList>
    </citation>
    <scope>NUCLEOTIDE SEQUENCE</scope>
    <source>
        <strain evidence="9">CHK174-6876</strain>
    </source>
</reference>
<evidence type="ECO:0000259" key="8">
    <source>
        <dbReference type="Pfam" id="PF02308"/>
    </source>
</evidence>
<dbReference type="PANTHER" id="PTHR33778">
    <property type="entry name" value="PROTEIN MGTC"/>
    <property type="match status" value="1"/>
</dbReference>
<evidence type="ECO:0000256" key="6">
    <source>
        <dbReference type="ARBA" id="ARBA00023136"/>
    </source>
</evidence>
<dbReference type="OrthoDB" id="9811198at2"/>
<evidence type="ECO:0000313" key="9">
    <source>
        <dbReference type="EMBL" id="HJE98180.1"/>
    </source>
</evidence>
<dbReference type="PANTHER" id="PTHR33778:SF1">
    <property type="entry name" value="MAGNESIUM TRANSPORTER YHID-RELATED"/>
    <property type="match status" value="1"/>
</dbReference>
<protein>
    <submittedName>
        <fullName evidence="10">Mg2+ transporter</fullName>
    </submittedName>
    <submittedName>
        <fullName evidence="9">MgtC/SapB family protein</fullName>
    </submittedName>
</protein>
<evidence type="ECO:0000256" key="5">
    <source>
        <dbReference type="ARBA" id="ARBA00022989"/>
    </source>
</evidence>
<gene>
    <name evidence="10" type="ORF">IV43_GL002167</name>
    <name evidence="9" type="ORF">K8V00_11240</name>
</gene>
<dbReference type="InterPro" id="IPR049177">
    <property type="entry name" value="MgtC_SapB_SrpB_YhiD_N"/>
</dbReference>
<keyword evidence="3" id="KW-1003">Cell membrane</keyword>
<comment type="caution">
    <text evidence="10">The sequence shown here is derived from an EMBL/GenBank/DDBJ whole genome shotgun (WGS) entry which is preliminary data.</text>
</comment>
<dbReference type="RefSeq" id="WP_010498426.1">
    <property type="nucleotide sequence ID" value="NZ_CP113926.1"/>
</dbReference>
<dbReference type="STRING" id="89059.LAC1533_1778"/>
<dbReference type="EMBL" id="JQBK01000089">
    <property type="protein sequence ID" value="KRN81044.1"/>
    <property type="molecule type" value="Genomic_DNA"/>
</dbReference>
<dbReference type="PATRIC" id="fig|89059.3.peg.2287"/>
<dbReference type="AlphaFoldDB" id="A0A0R2K4K8"/>
<keyword evidence="4 7" id="KW-0812">Transmembrane</keyword>
<evidence type="ECO:0000256" key="1">
    <source>
        <dbReference type="ARBA" id="ARBA00004651"/>
    </source>
</evidence>
<comment type="subcellular location">
    <subcellularLocation>
        <location evidence="1">Cell membrane</location>
        <topology evidence="1">Multi-pass membrane protein</topology>
    </subcellularLocation>
</comment>
<feature type="transmembrane region" description="Helical" evidence="7">
    <location>
        <begin position="101"/>
        <end position="131"/>
    </location>
</feature>
<keyword evidence="5 7" id="KW-1133">Transmembrane helix</keyword>
<reference evidence="10 11" key="1">
    <citation type="journal article" date="2015" name="Genome Announc.">
        <title>Expanding the biotechnology potential of lactobacilli through comparative genomics of 213 strains and associated genera.</title>
        <authorList>
            <person name="Sun Z."/>
            <person name="Harris H.M."/>
            <person name="McCann A."/>
            <person name="Guo C."/>
            <person name="Argimon S."/>
            <person name="Zhang W."/>
            <person name="Yang X."/>
            <person name="Jeffery I.B."/>
            <person name="Cooney J.C."/>
            <person name="Kagawa T.F."/>
            <person name="Liu W."/>
            <person name="Song Y."/>
            <person name="Salvetti E."/>
            <person name="Wrobel A."/>
            <person name="Rasinkangas P."/>
            <person name="Parkhill J."/>
            <person name="Rea M.C."/>
            <person name="O'Sullivan O."/>
            <person name="Ritari J."/>
            <person name="Douillard F.P."/>
            <person name="Paul Ross R."/>
            <person name="Yang R."/>
            <person name="Briner A.E."/>
            <person name="Felis G.E."/>
            <person name="de Vos W.M."/>
            <person name="Barrangou R."/>
            <person name="Klaenhammer T.R."/>
            <person name="Caufield P.W."/>
            <person name="Cui Y."/>
            <person name="Zhang H."/>
            <person name="O'Toole P.W."/>
        </authorList>
    </citation>
    <scope>NUCLEOTIDE SEQUENCE [LARGE SCALE GENOMIC DNA]</scope>
    <source>
        <strain evidence="10 11">DSM 15353</strain>
    </source>
</reference>
<sequence length="227" mass="24818">MSQSVDWTIRLLVAALCGALIGFERSKLRKSAGIRTHMVVAVASALIMLVSKYGFYDILATTNIDLDPSRIAAQIVSGISFIGAGTILVRRSQISGLTTAAGVWATAAIGMSVGAGMYMISVIATLLIVLVQKYFHDDSLINSLMRSVRLRLHIEIEPSQADLDGLKNFFAEQGITDTSFNLLAINDKMIVLESDALVDHRFDTNQFLLRLKERPGVLMVQVSNMKE</sequence>
<dbReference type="InterPro" id="IPR003416">
    <property type="entry name" value="MgtC/SapB/SrpB/YhiD_fam"/>
</dbReference>
<dbReference type="Pfam" id="PF02308">
    <property type="entry name" value="MgtC"/>
    <property type="match status" value="1"/>
</dbReference>
<reference evidence="9" key="3">
    <citation type="submission" date="2021-09" db="EMBL/GenBank/DDBJ databases">
        <authorList>
            <person name="Gilroy R."/>
        </authorList>
    </citation>
    <scope>NUCLEOTIDE SEQUENCE</scope>
    <source>
        <strain evidence="9">CHK174-6876</strain>
    </source>
</reference>
<evidence type="ECO:0000256" key="4">
    <source>
        <dbReference type="ARBA" id="ARBA00022692"/>
    </source>
</evidence>
<feature type="transmembrane region" description="Helical" evidence="7">
    <location>
        <begin position="36"/>
        <end position="56"/>
    </location>
</feature>
<dbReference type="EMBL" id="DYXG01000111">
    <property type="protein sequence ID" value="HJE98180.1"/>
    <property type="molecule type" value="Genomic_DNA"/>
</dbReference>
<feature type="domain" description="MgtC/SapB/SrpB/YhiD N-terminal" evidence="8">
    <location>
        <begin position="11"/>
        <end position="134"/>
    </location>
</feature>